<protein>
    <recommendedName>
        <fullName evidence="4">Phage protein</fullName>
    </recommendedName>
</protein>
<dbReference type="Gene3D" id="1.10.274.110">
    <property type="match status" value="1"/>
</dbReference>
<keyword evidence="1" id="KW-0175">Coiled coil</keyword>
<feature type="coiled-coil region" evidence="1">
    <location>
        <begin position="119"/>
        <end position="149"/>
    </location>
</feature>
<reference evidence="2 3" key="1">
    <citation type="submission" date="2016-09" db="EMBL/GenBank/DDBJ databases">
        <authorList>
            <person name="Reverchon S."/>
            <person name="Nasser W."/>
            <person name="Leonard S."/>
            <person name="Brochier C."/>
            <person name="Duprey A."/>
        </authorList>
    </citation>
    <scope>NUCLEOTIDE SEQUENCE [LARGE SCALE GENOMIC DNA]</scope>
    <source>
        <strain evidence="2 3">174/2</strain>
    </source>
</reference>
<dbReference type="InterPro" id="IPR036410">
    <property type="entry name" value="HSP_DnaJ_Cys-rich_dom_sf"/>
</dbReference>
<accession>A0A375AD29</accession>
<dbReference type="EMBL" id="LT615367">
    <property type="protein sequence ID" value="SLM63509.1"/>
    <property type="molecule type" value="Genomic_DNA"/>
</dbReference>
<evidence type="ECO:0000313" key="2">
    <source>
        <dbReference type="EMBL" id="SLM63509.1"/>
    </source>
</evidence>
<evidence type="ECO:0008006" key="4">
    <source>
        <dbReference type="Google" id="ProtNLM"/>
    </source>
</evidence>
<dbReference type="Proteomes" id="UP000294820">
    <property type="component" value="Chromosome 1"/>
</dbReference>
<dbReference type="SUPFAM" id="SSF57938">
    <property type="entry name" value="DnaJ/Hsp40 cysteine-rich domain"/>
    <property type="match status" value="1"/>
</dbReference>
<dbReference type="RefSeq" id="WP_067486794.1">
    <property type="nucleotide sequence ID" value="NZ_LT615367.1"/>
</dbReference>
<dbReference type="InterPro" id="IPR013464">
    <property type="entry name" value="CHP02642"/>
</dbReference>
<proteinExistence type="predicted"/>
<evidence type="ECO:0000313" key="3">
    <source>
        <dbReference type="Proteomes" id="UP000294820"/>
    </source>
</evidence>
<name>A0A375AD29_9GAMM</name>
<dbReference type="InterPro" id="IPR038500">
    <property type="entry name" value="Antitermination_sf"/>
</dbReference>
<evidence type="ECO:0000256" key="1">
    <source>
        <dbReference type="SAM" id="Coils"/>
    </source>
</evidence>
<sequence>MTIAIEQLIKMHDPRCMSIESLNVGRGRASLSKDQILGALATAQRHNSTGYDVLMAKYRHDNQAEQRIRAAITDWAKTHSDLEHAESACQLALNMMLERNLPAQINHISKLLCKYGPRFSQVRKNIDLLRAEIKRLEKARSQAKTADKEYHLIGQQIVALSARVDAERQGLKAWATQQAMRSNLCPRCSGTGRTHRPVIALCNECGGGGRITATYEHLRASLANIGAVITTGEWPQYLALVKQCLRWLYVEESGALDILKMRLRDEIIQ</sequence>
<dbReference type="AlphaFoldDB" id="A0A375AD29"/>
<keyword evidence="3" id="KW-1185">Reference proteome</keyword>
<organism evidence="2 3">
    <name type="scientific">Dickeya aquatica</name>
    <dbReference type="NCBI Taxonomy" id="1401087"/>
    <lineage>
        <taxon>Bacteria</taxon>
        <taxon>Pseudomonadati</taxon>
        <taxon>Pseudomonadota</taxon>
        <taxon>Gammaproteobacteria</taxon>
        <taxon>Enterobacterales</taxon>
        <taxon>Pectobacteriaceae</taxon>
        <taxon>Dickeya</taxon>
    </lineage>
</organism>
<dbReference type="NCBIfam" id="TIGR02642">
    <property type="entry name" value="phage_xxxx"/>
    <property type="match status" value="1"/>
</dbReference>
<gene>
    <name evidence="2" type="ORF">DAQ1742_02636</name>
</gene>
<dbReference type="KEGG" id="daq:DAQ1742_02636"/>